<sequence>MAFEFTDSNVREVIASGKPVLVDCWAPWCGPCVSMTPIIDSLAAEYEGRAVVGKYNVDEESDLAGEYRIMSIPTMLLFKDGNMVGRLAGSQPKATLAAKLDELIG</sequence>
<gene>
    <name evidence="1" type="primary">trxA</name>
    <name evidence="1" type="ORF">E5990_00425</name>
</gene>
<accession>A0AC61S970</accession>
<proteinExistence type="predicted"/>
<name>A0AC61S970_9BACT</name>
<protein>
    <submittedName>
        <fullName evidence="1">Thioredoxin</fullName>
    </submittedName>
</protein>
<dbReference type="EMBL" id="SSTG01000002">
    <property type="protein sequence ID" value="THG55305.1"/>
    <property type="molecule type" value="Genomic_DNA"/>
</dbReference>
<organism evidence="1 2">
    <name type="scientific">Muribaculum caecicola</name>
    <dbReference type="NCBI Taxonomy" id="3038144"/>
    <lineage>
        <taxon>Bacteria</taxon>
        <taxon>Pseudomonadati</taxon>
        <taxon>Bacteroidota</taxon>
        <taxon>Bacteroidia</taxon>
        <taxon>Bacteroidales</taxon>
        <taxon>Muribaculaceae</taxon>
        <taxon>Muribaculum</taxon>
    </lineage>
</organism>
<dbReference type="Proteomes" id="UP000305401">
    <property type="component" value="Unassembled WGS sequence"/>
</dbReference>
<comment type="caution">
    <text evidence="1">The sequence shown here is derived from an EMBL/GenBank/DDBJ whole genome shotgun (WGS) entry which is preliminary data.</text>
</comment>
<keyword evidence="2" id="KW-1185">Reference proteome</keyword>
<evidence type="ECO:0000313" key="1">
    <source>
        <dbReference type="EMBL" id="THG55305.1"/>
    </source>
</evidence>
<evidence type="ECO:0000313" key="2">
    <source>
        <dbReference type="Proteomes" id="UP000305401"/>
    </source>
</evidence>
<reference evidence="1" key="1">
    <citation type="submission" date="2019-04" db="EMBL/GenBank/DDBJ databases">
        <title>Microbes associate with the intestines of laboratory mice.</title>
        <authorList>
            <person name="Navarre W."/>
            <person name="Wong E."/>
            <person name="Huang K.C."/>
            <person name="Tropini C."/>
            <person name="Ng K."/>
            <person name="Yu B."/>
        </authorList>
    </citation>
    <scope>NUCLEOTIDE SEQUENCE</scope>
    <source>
        <strain evidence="1">NM86_A22</strain>
    </source>
</reference>